<dbReference type="InterPro" id="IPR009060">
    <property type="entry name" value="UBA-like_sf"/>
</dbReference>
<gene>
    <name evidence="4" type="ORF">MELIAE_LOCUS936</name>
</gene>
<dbReference type="OrthoDB" id="9450922at2759"/>
<feature type="domain" description="Ubiquitin-like" evidence="3">
    <location>
        <begin position="22"/>
        <end position="96"/>
    </location>
</feature>
<dbReference type="Proteomes" id="UP001154078">
    <property type="component" value="Chromosome 1"/>
</dbReference>
<evidence type="ECO:0000313" key="5">
    <source>
        <dbReference type="Proteomes" id="UP001154078"/>
    </source>
</evidence>
<feature type="region of interest" description="Disordered" evidence="1">
    <location>
        <begin position="318"/>
        <end position="356"/>
    </location>
</feature>
<feature type="compositionally biased region" description="Low complexity" evidence="1">
    <location>
        <begin position="318"/>
        <end position="355"/>
    </location>
</feature>
<evidence type="ECO:0000259" key="3">
    <source>
        <dbReference type="PROSITE" id="PS50053"/>
    </source>
</evidence>
<reference evidence="4" key="1">
    <citation type="submission" date="2021-12" db="EMBL/GenBank/DDBJ databases">
        <authorList>
            <person name="King R."/>
        </authorList>
    </citation>
    <scope>NUCLEOTIDE SEQUENCE</scope>
</reference>
<dbReference type="GO" id="GO:0006511">
    <property type="term" value="P:ubiquitin-dependent protein catabolic process"/>
    <property type="evidence" value="ECO:0007669"/>
    <property type="project" value="TreeGrafter"/>
</dbReference>
<dbReference type="PROSITE" id="PS50030">
    <property type="entry name" value="UBA"/>
    <property type="match status" value="1"/>
</dbReference>
<dbReference type="GO" id="GO:0005829">
    <property type="term" value="C:cytosol"/>
    <property type="evidence" value="ECO:0007669"/>
    <property type="project" value="TreeGrafter"/>
</dbReference>
<dbReference type="InterPro" id="IPR015940">
    <property type="entry name" value="UBA"/>
</dbReference>
<evidence type="ECO:0000313" key="4">
    <source>
        <dbReference type="EMBL" id="CAH0546852.1"/>
    </source>
</evidence>
<organism evidence="4 5">
    <name type="scientific">Brassicogethes aeneus</name>
    <name type="common">Rape pollen beetle</name>
    <name type="synonym">Meligethes aeneus</name>
    <dbReference type="NCBI Taxonomy" id="1431903"/>
    <lineage>
        <taxon>Eukaryota</taxon>
        <taxon>Metazoa</taxon>
        <taxon>Ecdysozoa</taxon>
        <taxon>Arthropoda</taxon>
        <taxon>Hexapoda</taxon>
        <taxon>Insecta</taxon>
        <taxon>Pterygota</taxon>
        <taxon>Neoptera</taxon>
        <taxon>Endopterygota</taxon>
        <taxon>Coleoptera</taxon>
        <taxon>Polyphaga</taxon>
        <taxon>Cucujiformia</taxon>
        <taxon>Nitidulidae</taxon>
        <taxon>Meligethinae</taxon>
        <taxon>Brassicogethes</taxon>
    </lineage>
</organism>
<dbReference type="SMART" id="SM00727">
    <property type="entry name" value="STI1"/>
    <property type="match status" value="2"/>
</dbReference>
<dbReference type="InterPro" id="IPR000626">
    <property type="entry name" value="Ubiquitin-like_dom"/>
</dbReference>
<dbReference type="SMART" id="SM00213">
    <property type="entry name" value="UBQ"/>
    <property type="match status" value="1"/>
</dbReference>
<feature type="compositionally biased region" description="Polar residues" evidence="1">
    <location>
        <begin position="249"/>
        <end position="266"/>
    </location>
</feature>
<accession>A0A9P0FBB0</accession>
<feature type="domain" description="UBA" evidence="2">
    <location>
        <begin position="369"/>
        <end position="420"/>
    </location>
</feature>
<dbReference type="InterPro" id="IPR006636">
    <property type="entry name" value="STI1_HS-bd"/>
</dbReference>
<dbReference type="PANTHER" id="PTHR10677">
    <property type="entry name" value="UBIQUILIN"/>
    <property type="match status" value="1"/>
</dbReference>
<dbReference type="GO" id="GO:0031593">
    <property type="term" value="F:polyubiquitin modification-dependent protein binding"/>
    <property type="evidence" value="ECO:0007669"/>
    <property type="project" value="TreeGrafter"/>
</dbReference>
<dbReference type="InterPro" id="IPR015496">
    <property type="entry name" value="Ubiquilin"/>
</dbReference>
<dbReference type="FunFam" id="3.10.20.90:FF:000095">
    <property type="entry name" value="Ubiquilin 4"/>
    <property type="match status" value="1"/>
</dbReference>
<dbReference type="CDD" id="cd14399">
    <property type="entry name" value="UBA_PLICs"/>
    <property type="match status" value="1"/>
</dbReference>
<evidence type="ECO:0000256" key="1">
    <source>
        <dbReference type="SAM" id="MobiDB-lite"/>
    </source>
</evidence>
<dbReference type="SUPFAM" id="SSF46934">
    <property type="entry name" value="UBA-like"/>
    <property type="match status" value="1"/>
</dbReference>
<dbReference type="Gene3D" id="1.10.260.100">
    <property type="match status" value="1"/>
</dbReference>
<feature type="region of interest" description="Disordered" evidence="1">
    <location>
        <begin position="242"/>
        <end position="286"/>
    </location>
</feature>
<dbReference type="PROSITE" id="PS50053">
    <property type="entry name" value="UBIQUITIN_2"/>
    <property type="match status" value="1"/>
</dbReference>
<dbReference type="PANTHER" id="PTHR10677:SF3">
    <property type="entry name" value="FI07626P-RELATED"/>
    <property type="match status" value="1"/>
</dbReference>
<keyword evidence="5" id="KW-1185">Reference proteome</keyword>
<name>A0A9P0FBB0_BRAAE</name>
<sequence>MTDDVKIGEEIVEKNNESAGSISITVKTQKKSETFQVTEDMQICSFKEILAGKFEADIEQLCLIFAGKIMKDNDTLKKHNLKDGLTVHLIIKEKSSENENNTVPPRPSYTNTPFNLPNPGNLSSPESLENFMELQRQMESELLSNPNLMNEILNPEYMRAIFGSNPQLQELFERNPELNHMINNPEILRQTLEISRNPALLQEMMRSNDRAMSNLESIPGGFSALERMYREIQEPMLSATDGIARNPFSGLQGNNDASENPQQGSENVDPLPNPWAGLRASTSEERANIRSRLEANAPALQEQIRTMMPQLLQALQNINANNPNNPNTNTNNENPTPNPNQNSNPNSTNSNPNSTFESAFSEFLSRMSAQNESFATPELLYGVQLQQLEIMGFTNREANLEALTASFGDINAAIQKLVDSD</sequence>
<dbReference type="AlphaFoldDB" id="A0A9P0FBB0"/>
<dbReference type="SMART" id="SM00165">
    <property type="entry name" value="UBA"/>
    <property type="match status" value="1"/>
</dbReference>
<dbReference type="InterPro" id="IPR029071">
    <property type="entry name" value="Ubiquitin-like_domsf"/>
</dbReference>
<evidence type="ECO:0008006" key="6">
    <source>
        <dbReference type="Google" id="ProtNLM"/>
    </source>
</evidence>
<dbReference type="Pfam" id="PF23195">
    <property type="entry name" value="UBQLN1"/>
    <property type="match status" value="1"/>
</dbReference>
<protein>
    <recommendedName>
        <fullName evidence="6">Ubiquilin-1</fullName>
    </recommendedName>
</protein>
<evidence type="ECO:0000259" key="2">
    <source>
        <dbReference type="PROSITE" id="PS50030"/>
    </source>
</evidence>
<dbReference type="Gene3D" id="1.10.8.10">
    <property type="entry name" value="DNA helicase RuvA subunit, C-terminal domain"/>
    <property type="match status" value="1"/>
</dbReference>
<dbReference type="Pfam" id="PF00240">
    <property type="entry name" value="ubiquitin"/>
    <property type="match status" value="1"/>
</dbReference>
<proteinExistence type="predicted"/>
<dbReference type="Gene3D" id="3.10.20.90">
    <property type="entry name" value="Phosphatidylinositol 3-kinase Catalytic Subunit, Chain A, domain 1"/>
    <property type="match status" value="1"/>
</dbReference>
<dbReference type="FunFam" id="1.10.260.100:FF:000001">
    <property type="entry name" value="Ubiquilin 1"/>
    <property type="match status" value="1"/>
</dbReference>
<dbReference type="SUPFAM" id="SSF54236">
    <property type="entry name" value="Ubiquitin-like"/>
    <property type="match status" value="1"/>
</dbReference>
<dbReference type="EMBL" id="OV121132">
    <property type="protein sequence ID" value="CAH0546852.1"/>
    <property type="molecule type" value="Genomic_DNA"/>
</dbReference>